<sequence length="358" mass="39997">MLNEQKIKVLYFVTKSNWGGAQRYVYDLATHLPQNFEAVVACGEGGLLVQKLKEKSIRTINLTGAKRNISLLKEMRLLFTLVKIIRSEKPNVLHVNSSKLAGLGAFVGWATRTRTIFTAHGWPFNEDRPGWQRILIYKFSWLTSVFADITITITQKDFAQGKNMWFVGPKMLMIHNAIEPIDFYDRATAREKLGLKQDELVIGTIGELHKNKGFIYLANAAGHINNAKFVVMGEGEERPVLEKTDLILVGQVNEAGRYLKALDIFADPSLKAGLQYVLLEAAQAGLPVVASTVGGNPDVIGSSGMLIPPKNAELLARALSALIKDSWLRRELGAKLQERISQKFSFEKFLSQTYSLYK</sequence>
<dbReference type="SUPFAM" id="SSF53756">
    <property type="entry name" value="UDP-Glycosyltransferase/glycogen phosphorylase"/>
    <property type="match status" value="1"/>
</dbReference>
<proteinExistence type="predicted"/>
<dbReference type="PANTHER" id="PTHR12526">
    <property type="entry name" value="GLYCOSYLTRANSFERASE"/>
    <property type="match status" value="1"/>
</dbReference>
<protein>
    <recommendedName>
        <fullName evidence="1">Glycosyltransferase subfamily 4-like N-terminal domain-containing protein</fullName>
    </recommendedName>
</protein>
<evidence type="ECO:0000313" key="2">
    <source>
        <dbReference type="EMBL" id="OHA72931.1"/>
    </source>
</evidence>
<accession>A0A1G2RLN5</accession>
<dbReference type="Pfam" id="PF13692">
    <property type="entry name" value="Glyco_trans_1_4"/>
    <property type="match status" value="1"/>
</dbReference>
<organism evidence="2 3">
    <name type="scientific">Candidatus Wildermuthbacteria bacterium RIFCSPLOWO2_01_FULL_47_18</name>
    <dbReference type="NCBI Taxonomy" id="1802460"/>
    <lineage>
        <taxon>Bacteria</taxon>
        <taxon>Candidatus Wildermuthiibacteriota</taxon>
    </lineage>
</organism>
<dbReference type="EMBL" id="MHUF01000008">
    <property type="protein sequence ID" value="OHA72931.1"/>
    <property type="molecule type" value="Genomic_DNA"/>
</dbReference>
<evidence type="ECO:0000259" key="1">
    <source>
        <dbReference type="Pfam" id="PF13439"/>
    </source>
</evidence>
<dbReference type="AlphaFoldDB" id="A0A1G2RLN5"/>
<evidence type="ECO:0000313" key="3">
    <source>
        <dbReference type="Proteomes" id="UP000177287"/>
    </source>
</evidence>
<feature type="domain" description="Glycosyltransferase subfamily 4-like N-terminal" evidence="1">
    <location>
        <begin position="18"/>
        <end position="179"/>
    </location>
</feature>
<dbReference type="Gene3D" id="3.40.50.2000">
    <property type="entry name" value="Glycogen Phosphorylase B"/>
    <property type="match status" value="2"/>
</dbReference>
<dbReference type="InterPro" id="IPR028098">
    <property type="entry name" value="Glyco_trans_4-like_N"/>
</dbReference>
<comment type="caution">
    <text evidence="2">The sequence shown here is derived from an EMBL/GenBank/DDBJ whole genome shotgun (WGS) entry which is preliminary data.</text>
</comment>
<gene>
    <name evidence="2" type="ORF">A3A27_02225</name>
</gene>
<dbReference type="Pfam" id="PF13439">
    <property type="entry name" value="Glyco_transf_4"/>
    <property type="match status" value="1"/>
</dbReference>
<reference evidence="2 3" key="1">
    <citation type="journal article" date="2016" name="Nat. Commun.">
        <title>Thousands of microbial genomes shed light on interconnected biogeochemical processes in an aquifer system.</title>
        <authorList>
            <person name="Anantharaman K."/>
            <person name="Brown C.T."/>
            <person name="Hug L.A."/>
            <person name="Sharon I."/>
            <person name="Castelle C.J."/>
            <person name="Probst A.J."/>
            <person name="Thomas B.C."/>
            <person name="Singh A."/>
            <person name="Wilkins M.J."/>
            <person name="Karaoz U."/>
            <person name="Brodie E.L."/>
            <person name="Williams K.H."/>
            <person name="Hubbard S.S."/>
            <person name="Banfield J.F."/>
        </authorList>
    </citation>
    <scope>NUCLEOTIDE SEQUENCE [LARGE SCALE GENOMIC DNA]</scope>
</reference>
<dbReference type="Proteomes" id="UP000177287">
    <property type="component" value="Unassembled WGS sequence"/>
</dbReference>
<name>A0A1G2RLN5_9BACT</name>
<dbReference type="PANTHER" id="PTHR12526:SF630">
    <property type="entry name" value="GLYCOSYLTRANSFERASE"/>
    <property type="match status" value="1"/>
</dbReference>